<reference evidence="3 4" key="1">
    <citation type="submission" date="2018-06" db="EMBL/GenBank/DDBJ databases">
        <authorList>
            <consortium name="Pathogen Informatics"/>
            <person name="Doyle S."/>
        </authorList>
    </citation>
    <scope>NUCLEOTIDE SEQUENCE [LARGE SCALE GENOMIC DNA]</scope>
    <source>
        <strain evidence="3 4">NCTC10738</strain>
    </source>
</reference>
<feature type="transmembrane region" description="Helical" evidence="1">
    <location>
        <begin position="34"/>
        <end position="53"/>
    </location>
</feature>
<name>A0A379YZA9_9GAMM</name>
<dbReference type="RefSeq" id="WP_037436755.1">
    <property type="nucleotide sequence ID" value="NZ_AP024610.1"/>
</dbReference>
<keyword evidence="1" id="KW-1133">Transmembrane helix</keyword>
<reference evidence="2" key="2">
    <citation type="submission" date="2021-05" db="EMBL/GenBank/DDBJ databases">
        <title>Molecular characterization for Shewanella algae harboring chromosomal blaOXA-55-like strains isolated from clinical and environment sample.</title>
        <authorList>
            <person name="Ohama Y."/>
            <person name="Aoki K."/>
            <person name="Harada S."/>
            <person name="Moriya K."/>
            <person name="Ishii Y."/>
            <person name="Tateda K."/>
        </authorList>
    </citation>
    <scope>NUCLEOTIDE SEQUENCE</scope>
    <source>
        <strain evidence="2">TUM17379</strain>
    </source>
</reference>
<dbReference type="Proteomes" id="UP000254069">
    <property type="component" value="Unassembled WGS sequence"/>
</dbReference>
<evidence type="ECO:0000313" key="4">
    <source>
        <dbReference type="Proteomes" id="UP000254069"/>
    </source>
</evidence>
<dbReference type="CDD" id="cd02953">
    <property type="entry name" value="DsbDgamma"/>
    <property type="match status" value="1"/>
</dbReference>
<keyword evidence="1" id="KW-0812">Transmembrane</keyword>
<dbReference type="GO" id="GO:0045454">
    <property type="term" value="P:cell redox homeostasis"/>
    <property type="evidence" value="ECO:0007669"/>
    <property type="project" value="TreeGrafter"/>
</dbReference>
<organism evidence="3 4">
    <name type="scientific">Shewanella algae</name>
    <dbReference type="NCBI Taxonomy" id="38313"/>
    <lineage>
        <taxon>Bacteria</taxon>
        <taxon>Pseudomonadati</taxon>
        <taxon>Pseudomonadota</taxon>
        <taxon>Gammaproteobacteria</taxon>
        <taxon>Alteromonadales</taxon>
        <taxon>Shewanellaceae</taxon>
        <taxon>Shewanella</taxon>
    </lineage>
</organism>
<evidence type="ECO:0000313" key="2">
    <source>
        <dbReference type="EMBL" id="BCV43860.1"/>
    </source>
</evidence>
<dbReference type="EMBL" id="UGYO01000001">
    <property type="protein sequence ID" value="SUI52337.1"/>
    <property type="molecule type" value="Genomic_DNA"/>
</dbReference>
<dbReference type="PANTHER" id="PTHR32234">
    <property type="entry name" value="THIOL:DISULFIDE INTERCHANGE PROTEIN DSBD"/>
    <property type="match status" value="1"/>
</dbReference>
<dbReference type="InterPro" id="IPR036249">
    <property type="entry name" value="Thioredoxin-like_sf"/>
</dbReference>
<proteinExistence type="predicted"/>
<dbReference type="SUPFAM" id="SSF52833">
    <property type="entry name" value="Thioredoxin-like"/>
    <property type="match status" value="1"/>
</dbReference>
<evidence type="ECO:0000313" key="3">
    <source>
        <dbReference type="EMBL" id="SUI52337.1"/>
    </source>
</evidence>
<sequence length="180" mass="19628">MILTLSILALLSLIAVIVLLLIKKRRGAKIPMAVILVLGGMAFCVAAVVSFVYRGEDYEAYRELRWRPLDSQSIPALVAEGKTVFVDVTADWCLVCQANKANVLHREQIVRALAEPNIVLMRGDLSTPNPAVESYLRSQGVVGTPYNRVHGPAVPEGIMMPSVLTVNDLLKVLAHVQASQ</sequence>
<accession>A0A379YZA9</accession>
<keyword evidence="1" id="KW-0472">Membrane</keyword>
<dbReference type="GeneID" id="93807934"/>
<dbReference type="EMBL" id="AP024613">
    <property type="protein sequence ID" value="BCV43860.1"/>
    <property type="molecule type" value="Genomic_DNA"/>
</dbReference>
<dbReference type="Gene3D" id="3.40.30.10">
    <property type="entry name" value="Glutaredoxin"/>
    <property type="match status" value="1"/>
</dbReference>
<protein>
    <submittedName>
        <fullName evidence="3">Thiol:disulfide interchange protein</fullName>
    </submittedName>
</protein>
<evidence type="ECO:0000256" key="1">
    <source>
        <dbReference type="SAM" id="Phobius"/>
    </source>
</evidence>
<dbReference type="Proteomes" id="UP000825078">
    <property type="component" value="Chromosome"/>
</dbReference>
<keyword evidence="4" id="KW-1185">Reference proteome</keyword>
<dbReference type="GO" id="GO:0015035">
    <property type="term" value="F:protein-disulfide reductase activity"/>
    <property type="evidence" value="ECO:0007669"/>
    <property type="project" value="TreeGrafter"/>
</dbReference>
<dbReference type="InterPro" id="IPR035671">
    <property type="entry name" value="DsbD_gamma"/>
</dbReference>
<feature type="transmembrane region" description="Helical" evidence="1">
    <location>
        <begin position="6"/>
        <end position="22"/>
    </location>
</feature>
<dbReference type="PANTHER" id="PTHR32234:SF3">
    <property type="entry name" value="SUPPRESSION OF COPPER SENSITIVITY PROTEIN"/>
    <property type="match status" value="1"/>
</dbReference>
<gene>
    <name evidence="3" type="ORF">NCTC10738_00702</name>
    <name evidence="2" type="ORF">TUM17379_08780</name>
</gene>
<dbReference type="AlphaFoldDB" id="A0A379YZA9"/>
<dbReference type="Pfam" id="PF13899">
    <property type="entry name" value="Thioredoxin_7"/>
    <property type="match status" value="1"/>
</dbReference>